<dbReference type="HOGENOM" id="CLU_2537128_0_0_7"/>
<evidence type="ECO:0000313" key="4">
    <source>
        <dbReference type="Proteomes" id="UP000001052"/>
    </source>
</evidence>
<dbReference type="Proteomes" id="UP000001052">
    <property type="component" value="Chromosome"/>
</dbReference>
<reference evidence="3 4" key="2">
    <citation type="journal article" date="2010" name="Stand. Genomic Sci.">
        <title>Complete genome sequence of Desulfohalobium retbaense type strain (HR(100)).</title>
        <authorList>
            <person name="Spring S."/>
            <person name="Nolan M."/>
            <person name="Lapidus A."/>
            <person name="Glavina Del Rio T."/>
            <person name="Copeland A."/>
            <person name="Tice H."/>
            <person name="Cheng J.F."/>
            <person name="Lucas S."/>
            <person name="Land M."/>
            <person name="Chen F."/>
            <person name="Bruce D."/>
            <person name="Goodwin L."/>
            <person name="Pitluck S."/>
            <person name="Ivanova N."/>
            <person name="Mavromatis K."/>
            <person name="Mikhailova N."/>
            <person name="Pati A."/>
            <person name="Chen A."/>
            <person name="Palaniappan K."/>
            <person name="Hauser L."/>
            <person name="Chang Y.J."/>
            <person name="Jeffries C.D."/>
            <person name="Munk C."/>
            <person name="Kiss H."/>
            <person name="Chain P."/>
            <person name="Han C."/>
            <person name="Brettin T."/>
            <person name="Detter J.C."/>
            <person name="Schuler E."/>
            <person name="Goker M."/>
            <person name="Rohde M."/>
            <person name="Bristow J."/>
            <person name="Eisen J.A."/>
            <person name="Markowitz V."/>
            <person name="Hugenholtz P."/>
            <person name="Kyrpides N.C."/>
            <person name="Klenk H.P."/>
        </authorList>
    </citation>
    <scope>NUCLEOTIDE SEQUENCE [LARGE SCALE GENOMIC DNA]</scope>
    <source>
        <strain evidence="3 4">DSM 5692</strain>
    </source>
</reference>
<reference evidence="4" key="1">
    <citation type="submission" date="2009-09" db="EMBL/GenBank/DDBJ databases">
        <title>The complete chromosome of Desulfohalobium retbaense DSM 5692.</title>
        <authorList>
            <consortium name="US DOE Joint Genome Institute (JGI-PGF)"/>
            <person name="Lucas S."/>
            <person name="Copeland A."/>
            <person name="Lapidus A."/>
            <person name="Glavina del Rio T."/>
            <person name="Dalin E."/>
            <person name="Tice H."/>
            <person name="Bruce D."/>
            <person name="Goodwin L."/>
            <person name="Pitluck S."/>
            <person name="Kyrpides N."/>
            <person name="Mavromatis K."/>
            <person name="Ivanova N."/>
            <person name="Mikhailova N."/>
            <person name="Munk A.C."/>
            <person name="Brettin T."/>
            <person name="Detter J.C."/>
            <person name="Han C."/>
            <person name="Tapia R."/>
            <person name="Larimer F."/>
            <person name="Land M."/>
            <person name="Hauser L."/>
            <person name="Markowitz V."/>
            <person name="Cheng J.-F."/>
            <person name="Hugenholtz P."/>
            <person name="Woyke T."/>
            <person name="Wu D."/>
            <person name="Spring S."/>
            <person name="Klenk H.-P."/>
            <person name="Eisen J.A."/>
        </authorList>
    </citation>
    <scope>NUCLEOTIDE SEQUENCE [LARGE SCALE GENOMIC DNA]</scope>
    <source>
        <strain evidence="4">DSM 5692</strain>
    </source>
</reference>
<feature type="compositionally biased region" description="Basic residues" evidence="1">
    <location>
        <begin position="72"/>
        <end position="83"/>
    </location>
</feature>
<keyword evidence="2" id="KW-0472">Membrane</keyword>
<name>C8X3Z7_DESRD</name>
<keyword evidence="2" id="KW-0812">Transmembrane</keyword>
<dbReference type="EMBL" id="CP001734">
    <property type="protein sequence ID" value="ACV69144.1"/>
    <property type="molecule type" value="Genomic_DNA"/>
</dbReference>
<dbReference type="STRING" id="485915.Dret_1860"/>
<dbReference type="KEGG" id="drt:Dret_1860"/>
<proteinExistence type="predicted"/>
<organism evidence="3 4">
    <name type="scientific">Desulfohalobium retbaense (strain ATCC 49708 / DSM 5692 / JCM 16813 / HR100)</name>
    <dbReference type="NCBI Taxonomy" id="485915"/>
    <lineage>
        <taxon>Bacteria</taxon>
        <taxon>Pseudomonadati</taxon>
        <taxon>Thermodesulfobacteriota</taxon>
        <taxon>Desulfovibrionia</taxon>
        <taxon>Desulfovibrionales</taxon>
        <taxon>Desulfohalobiaceae</taxon>
        <taxon>Desulfohalobium</taxon>
    </lineage>
</organism>
<feature type="region of interest" description="Disordered" evidence="1">
    <location>
        <begin position="63"/>
        <end position="83"/>
    </location>
</feature>
<keyword evidence="4" id="KW-1185">Reference proteome</keyword>
<feature type="transmembrane region" description="Helical" evidence="2">
    <location>
        <begin position="28"/>
        <end position="54"/>
    </location>
</feature>
<evidence type="ECO:0000313" key="3">
    <source>
        <dbReference type="EMBL" id="ACV69144.1"/>
    </source>
</evidence>
<dbReference type="RefSeq" id="WP_015752287.1">
    <property type="nucleotide sequence ID" value="NC_013223.1"/>
</dbReference>
<accession>C8X3Z7</accession>
<protein>
    <submittedName>
        <fullName evidence="3">Uncharacterized protein</fullName>
    </submittedName>
</protein>
<dbReference type="AlphaFoldDB" id="C8X3Z7"/>
<sequence>MIPPNSRRTSRNARPFRNFFQGLGVHPLVALLAVVLFLVFPRVILAAVAVYVGYRFFQAGSLRHQTPPRSSSRVRRGGRGRRR</sequence>
<evidence type="ECO:0000256" key="2">
    <source>
        <dbReference type="SAM" id="Phobius"/>
    </source>
</evidence>
<gene>
    <name evidence="3" type="ordered locus">Dret_1860</name>
</gene>
<keyword evidence="2" id="KW-1133">Transmembrane helix</keyword>
<evidence type="ECO:0000256" key="1">
    <source>
        <dbReference type="SAM" id="MobiDB-lite"/>
    </source>
</evidence>